<evidence type="ECO:0000256" key="4">
    <source>
        <dbReference type="RuleBase" id="RU367086"/>
    </source>
</evidence>
<reference evidence="8" key="1">
    <citation type="journal article" date="2018" name="Nat. Microbiol.">
        <title>Leveraging single-cell genomics to expand the fungal tree of life.</title>
        <authorList>
            <person name="Ahrendt S.R."/>
            <person name="Quandt C.A."/>
            <person name="Ciobanu D."/>
            <person name="Clum A."/>
            <person name="Salamov A."/>
            <person name="Andreopoulos B."/>
            <person name="Cheng J.F."/>
            <person name="Woyke T."/>
            <person name="Pelin A."/>
            <person name="Henrissat B."/>
            <person name="Reynolds N.K."/>
            <person name="Benny G.L."/>
            <person name="Smith M.E."/>
            <person name="James T.Y."/>
            <person name="Grigoriev I.V."/>
        </authorList>
    </citation>
    <scope>NUCLEOTIDE SEQUENCE [LARGE SCALE GENOMIC DNA]</scope>
    <source>
        <strain evidence="8">RSA 468</strain>
    </source>
</reference>
<dbReference type="InterPro" id="IPR007109">
    <property type="entry name" value="Brix"/>
</dbReference>
<dbReference type="AlphaFoldDB" id="A0A4P9ZQS7"/>
<proteinExistence type="inferred from homology"/>
<evidence type="ECO:0000256" key="2">
    <source>
        <dbReference type="ARBA" id="ARBA00010782"/>
    </source>
</evidence>
<dbReference type="EMBL" id="ML002773">
    <property type="protein sequence ID" value="RKP35846.1"/>
    <property type="molecule type" value="Genomic_DNA"/>
</dbReference>
<evidence type="ECO:0000313" key="8">
    <source>
        <dbReference type="Proteomes" id="UP000268162"/>
    </source>
</evidence>
<feature type="region of interest" description="Disordered" evidence="5">
    <location>
        <begin position="290"/>
        <end position="313"/>
    </location>
</feature>
<dbReference type="SMART" id="SM00879">
    <property type="entry name" value="Brix"/>
    <property type="match status" value="1"/>
</dbReference>
<evidence type="ECO:0000259" key="6">
    <source>
        <dbReference type="PROSITE" id="PS50833"/>
    </source>
</evidence>
<dbReference type="GO" id="GO:0005730">
    <property type="term" value="C:nucleolus"/>
    <property type="evidence" value="ECO:0007669"/>
    <property type="project" value="UniProtKB-SubCell"/>
</dbReference>
<dbReference type="Proteomes" id="UP000268162">
    <property type="component" value="Unassembled WGS sequence"/>
</dbReference>
<comment type="similarity">
    <text evidence="2 4">Belongs to the RPF2 family.</text>
</comment>
<dbReference type="Pfam" id="PF04427">
    <property type="entry name" value="Brix"/>
    <property type="match status" value="1"/>
</dbReference>
<organism evidence="7 8">
    <name type="scientific">Dimargaris cristalligena</name>
    <dbReference type="NCBI Taxonomy" id="215637"/>
    <lineage>
        <taxon>Eukaryota</taxon>
        <taxon>Fungi</taxon>
        <taxon>Fungi incertae sedis</taxon>
        <taxon>Zoopagomycota</taxon>
        <taxon>Kickxellomycotina</taxon>
        <taxon>Dimargaritomycetes</taxon>
        <taxon>Dimargaritales</taxon>
        <taxon>Dimargaritaceae</taxon>
        <taxon>Dimargaris</taxon>
    </lineage>
</organism>
<dbReference type="InterPro" id="IPR039770">
    <property type="entry name" value="Rpf2"/>
</dbReference>
<dbReference type="OrthoDB" id="407658at2759"/>
<evidence type="ECO:0000313" key="7">
    <source>
        <dbReference type="EMBL" id="RKP35846.1"/>
    </source>
</evidence>
<accession>A0A4P9ZQS7</accession>
<dbReference type="GO" id="GO:0000463">
    <property type="term" value="P:maturation of LSU-rRNA from tricistronic rRNA transcript (SSU-rRNA, 5.8S rRNA, LSU-rRNA)"/>
    <property type="evidence" value="ECO:0007669"/>
    <property type="project" value="TreeGrafter"/>
</dbReference>
<keyword evidence="3 4" id="KW-0539">Nucleus</keyword>
<keyword evidence="8" id="KW-1185">Reference proteome</keyword>
<dbReference type="PANTHER" id="PTHR12728">
    <property type="entry name" value="BRIX DOMAIN CONTAINING PROTEIN"/>
    <property type="match status" value="1"/>
</dbReference>
<sequence>MLRVVKPKNSRSKRFLDNREAKAVENVKTALVLRGSNTSEIVKEALADLYALKKPDAVSFSKKNEIHPFDDQAPLEALLRKNDTSLFLLGTHSKKRPHNLVFGRAFDHQILDMIEVGIEYAIPGYVFADAKCAVGARPLFLFQGEAFDQREEYRAFKNLLIDFFHGEFTDGIDLHGIQHMISVTAGPLPADESESGVIYFRVLSIELKKSGTKNPRVETTEMGPALDFRIRRTKLADMNTWRQATRVPREMHARNVKNINRDGMGDTYGRIHLGEQKLDEIQTRKMKALKLTRQEKKSQQNDAEGDDGSMNVE</sequence>
<protein>
    <recommendedName>
        <fullName evidence="4">Ribosome production factor 2 homolog</fullName>
    </recommendedName>
    <alternativeName>
        <fullName evidence="4">Ribosome biogenesis protein RPF2 homolog</fullName>
    </alternativeName>
</protein>
<feature type="domain" description="Brix" evidence="6">
    <location>
        <begin position="28"/>
        <end position="239"/>
    </location>
</feature>
<dbReference type="PROSITE" id="PS50833">
    <property type="entry name" value="BRIX"/>
    <property type="match status" value="1"/>
</dbReference>
<dbReference type="GO" id="GO:0000027">
    <property type="term" value="P:ribosomal large subunit assembly"/>
    <property type="evidence" value="ECO:0007669"/>
    <property type="project" value="InterPro"/>
</dbReference>
<comment type="subcellular location">
    <subcellularLocation>
        <location evidence="1 4">Nucleus</location>
        <location evidence="1 4">Nucleolus</location>
    </subcellularLocation>
</comment>
<evidence type="ECO:0000256" key="3">
    <source>
        <dbReference type="ARBA" id="ARBA00023242"/>
    </source>
</evidence>
<gene>
    <name evidence="7" type="ORF">BJ085DRAFT_35531</name>
</gene>
<name>A0A4P9ZQS7_9FUNG</name>
<dbReference type="STRING" id="215637.A0A4P9ZQS7"/>
<evidence type="ECO:0000256" key="1">
    <source>
        <dbReference type="ARBA" id="ARBA00004604"/>
    </source>
</evidence>
<dbReference type="GO" id="GO:0019843">
    <property type="term" value="F:rRNA binding"/>
    <property type="evidence" value="ECO:0007669"/>
    <property type="project" value="UniProtKB-UniRule"/>
</dbReference>
<dbReference type="PANTHER" id="PTHR12728:SF0">
    <property type="entry name" value="RIBOSOME PRODUCTION FACTOR 2 HOMOLOG"/>
    <property type="match status" value="1"/>
</dbReference>
<evidence type="ECO:0000256" key="5">
    <source>
        <dbReference type="SAM" id="MobiDB-lite"/>
    </source>
</evidence>